<feature type="region of interest" description="Disordered" evidence="1">
    <location>
        <begin position="70"/>
        <end position="112"/>
    </location>
</feature>
<reference evidence="2" key="1">
    <citation type="submission" date="2022-05" db="EMBL/GenBank/DDBJ databases">
        <authorList>
            <person name="Okamura Y."/>
        </authorList>
    </citation>
    <scope>NUCLEOTIDE SEQUENCE</scope>
</reference>
<keyword evidence="3" id="KW-1185">Reference proteome</keyword>
<comment type="caution">
    <text evidence="2">The sequence shown here is derived from an EMBL/GenBank/DDBJ whole genome shotgun (WGS) entry which is preliminary data.</text>
</comment>
<dbReference type="EMBL" id="CALOZG010000005">
    <property type="protein sequence ID" value="CAH4027446.1"/>
    <property type="molecule type" value="Genomic_DNA"/>
</dbReference>
<dbReference type="Proteomes" id="UP001152562">
    <property type="component" value="Unassembled WGS sequence"/>
</dbReference>
<feature type="compositionally biased region" description="Pro residues" evidence="1">
    <location>
        <begin position="87"/>
        <end position="100"/>
    </location>
</feature>
<accession>A0A9P0T8Z3</accession>
<organism evidence="2 3">
    <name type="scientific">Pieris brassicae</name>
    <name type="common">White butterfly</name>
    <name type="synonym">Large white butterfly</name>
    <dbReference type="NCBI Taxonomy" id="7116"/>
    <lineage>
        <taxon>Eukaryota</taxon>
        <taxon>Metazoa</taxon>
        <taxon>Ecdysozoa</taxon>
        <taxon>Arthropoda</taxon>
        <taxon>Hexapoda</taxon>
        <taxon>Insecta</taxon>
        <taxon>Pterygota</taxon>
        <taxon>Neoptera</taxon>
        <taxon>Endopterygota</taxon>
        <taxon>Lepidoptera</taxon>
        <taxon>Glossata</taxon>
        <taxon>Ditrysia</taxon>
        <taxon>Papilionoidea</taxon>
        <taxon>Pieridae</taxon>
        <taxon>Pierinae</taxon>
        <taxon>Pieris</taxon>
    </lineage>
</organism>
<protein>
    <submittedName>
        <fullName evidence="2">Uncharacterized protein</fullName>
    </submittedName>
</protein>
<gene>
    <name evidence="2" type="ORF">PIBRA_LOCUS4655</name>
</gene>
<proteinExistence type="predicted"/>
<evidence type="ECO:0000313" key="2">
    <source>
        <dbReference type="EMBL" id="CAH4027446.1"/>
    </source>
</evidence>
<dbReference type="AlphaFoldDB" id="A0A9P0T8Z3"/>
<feature type="compositionally biased region" description="Basic residues" evidence="1">
    <location>
        <begin position="102"/>
        <end position="112"/>
    </location>
</feature>
<sequence length="112" mass="12923">MKPGIKPSHLWNWTPRKWYESVLNDRLSLKRDQRNKSEQVKTSLIVMSLSLCFAYSFGLLDPKEMITKMLRERSCDPSPQSVETEPAPAPKKTPPEPSVCPPKKKKELPKYP</sequence>
<evidence type="ECO:0000313" key="3">
    <source>
        <dbReference type="Proteomes" id="UP001152562"/>
    </source>
</evidence>
<evidence type="ECO:0000256" key="1">
    <source>
        <dbReference type="SAM" id="MobiDB-lite"/>
    </source>
</evidence>
<name>A0A9P0T8Z3_PIEBR</name>